<dbReference type="RefSeq" id="WP_039741498.1">
    <property type="nucleotide sequence ID" value="NZ_CP009788.1"/>
</dbReference>
<organism evidence="2 3">
    <name type="scientific">Geobacter pickeringii</name>
    <dbReference type="NCBI Taxonomy" id="345632"/>
    <lineage>
        <taxon>Bacteria</taxon>
        <taxon>Pseudomonadati</taxon>
        <taxon>Thermodesulfobacteriota</taxon>
        <taxon>Desulfuromonadia</taxon>
        <taxon>Geobacterales</taxon>
        <taxon>Geobacteraceae</taxon>
        <taxon>Geobacter</taxon>
    </lineage>
</organism>
<dbReference type="OrthoDB" id="5397282at2"/>
<dbReference type="InterPro" id="IPR004658">
    <property type="entry name" value="OMP_Slp"/>
</dbReference>
<keyword evidence="3" id="KW-1185">Reference proteome</keyword>
<feature type="chain" id="PRO_5002113669" evidence="1">
    <location>
        <begin position="17"/>
        <end position="187"/>
    </location>
</feature>
<feature type="signal peptide" evidence="1">
    <location>
        <begin position="1"/>
        <end position="16"/>
    </location>
</feature>
<dbReference type="AlphaFoldDB" id="A0A0B5BEW3"/>
<evidence type="ECO:0000256" key="1">
    <source>
        <dbReference type="SAM" id="SignalP"/>
    </source>
</evidence>
<protein>
    <submittedName>
        <fullName evidence="2">Membrane protein</fullName>
    </submittedName>
</protein>
<gene>
    <name evidence="2" type="ORF">GPICK_06550</name>
</gene>
<keyword evidence="1" id="KW-0732">Signal</keyword>
<proteinExistence type="predicted"/>
<dbReference type="GO" id="GO:0019867">
    <property type="term" value="C:outer membrane"/>
    <property type="evidence" value="ECO:0007669"/>
    <property type="project" value="InterPro"/>
</dbReference>
<evidence type="ECO:0000313" key="2">
    <source>
        <dbReference type="EMBL" id="AJE03070.1"/>
    </source>
</evidence>
<dbReference type="KEGG" id="gpi:GPICK_06550"/>
<dbReference type="Proteomes" id="UP000057609">
    <property type="component" value="Chromosome"/>
</dbReference>
<accession>A0A0B5BEW3</accession>
<dbReference type="Pfam" id="PF03843">
    <property type="entry name" value="Slp"/>
    <property type="match status" value="1"/>
</dbReference>
<dbReference type="PANTHER" id="PTHR37530:SF1">
    <property type="entry name" value="OUTER MEMBRANE PROTEIN SLP"/>
    <property type="match status" value="1"/>
</dbReference>
<dbReference type="STRING" id="345632.GPICK_06550"/>
<dbReference type="HOGENOM" id="CLU_100924_2_1_7"/>
<name>A0A0B5BEW3_9BACT</name>
<dbReference type="PROSITE" id="PS51257">
    <property type="entry name" value="PROKAR_LIPOPROTEIN"/>
    <property type="match status" value="1"/>
</dbReference>
<sequence>MKNFFALLLLTLTALAGCAHVISDESRRLVDPGITFSMLKEKPDSYTGKYVMLGGVIAGIKNTKEGSQLEVMQVRLDDSGMPEDTFRTEGRFLATTDRFLDSMIFKPGRLVTAVGEVRGKKTVPLDEVDYTYPVIAIREIHVWKSYDYEQGYPYPTPAPYYYYDPYYYGFWPGPYWYRPLGPVYRRW</sequence>
<dbReference type="PIRSF" id="PIRSF004982">
    <property type="entry name" value="SlP"/>
    <property type="match status" value="1"/>
</dbReference>
<dbReference type="EMBL" id="CP009788">
    <property type="protein sequence ID" value="AJE03070.1"/>
    <property type="molecule type" value="Genomic_DNA"/>
</dbReference>
<reference evidence="2 3" key="1">
    <citation type="journal article" date="2015" name="Genome Announc.">
        <title>Complete Genome of Geobacter pickeringii G13T, a Metal-Reducing Isolate from Sedimentary Kaolin Deposits.</title>
        <authorList>
            <person name="Badalamenti J.P."/>
            <person name="Bond D.R."/>
        </authorList>
    </citation>
    <scope>NUCLEOTIDE SEQUENCE [LARGE SCALE GENOMIC DNA]</scope>
    <source>
        <strain evidence="2 3">G13</strain>
    </source>
</reference>
<evidence type="ECO:0000313" key="3">
    <source>
        <dbReference type="Proteomes" id="UP000057609"/>
    </source>
</evidence>
<dbReference type="PANTHER" id="PTHR37530">
    <property type="entry name" value="OUTER MEMBRANE PROTEIN SLP"/>
    <property type="match status" value="1"/>
</dbReference>